<dbReference type="RefSeq" id="XP_018650412.1">
    <property type="nucleotide sequence ID" value="XM_018796172.1"/>
</dbReference>
<name>G4VD18_SCHMA</name>
<reference evidence="3" key="2">
    <citation type="submission" date="2018-12" db="UniProtKB">
        <authorList>
            <consortium name="WormBaseParasite"/>
        </authorList>
    </citation>
    <scope>IDENTIFICATION</scope>
    <source>
        <strain evidence="3">Puerto Rican</strain>
    </source>
</reference>
<dbReference type="InParanoid" id="G4VD18"/>
<dbReference type="GeneID" id="8348983"/>
<evidence type="ECO:0000256" key="1">
    <source>
        <dbReference type="SAM" id="MobiDB-lite"/>
    </source>
</evidence>
<dbReference type="HOGENOM" id="CLU_1798847_0_0_1"/>
<dbReference type="OrthoDB" id="6243522at2759"/>
<proteinExistence type="predicted"/>
<evidence type="ECO:0000313" key="2">
    <source>
        <dbReference type="Proteomes" id="UP000008854"/>
    </source>
</evidence>
<dbReference type="AlphaFoldDB" id="G4VD18"/>
<dbReference type="WBParaSite" id="Smp_023930.1">
    <property type="protein sequence ID" value="Smp_023930.1"/>
    <property type="gene ID" value="Smp_023930"/>
</dbReference>
<feature type="region of interest" description="Disordered" evidence="1">
    <location>
        <begin position="1"/>
        <end position="26"/>
    </location>
</feature>
<dbReference type="KEGG" id="smm:Smp_023930.1"/>
<protein>
    <submittedName>
        <fullName evidence="3">Uncharacterized protein</fullName>
    </submittedName>
</protein>
<keyword evidence="2" id="KW-1185">Reference proteome</keyword>
<feature type="compositionally biased region" description="Polar residues" evidence="1">
    <location>
        <begin position="17"/>
        <end position="26"/>
    </location>
</feature>
<dbReference type="Proteomes" id="UP000008854">
    <property type="component" value="Unassembled WGS sequence"/>
</dbReference>
<evidence type="ECO:0000313" key="3">
    <source>
        <dbReference type="WBParaSite" id="Smp_023930.1"/>
    </source>
</evidence>
<organism evidence="2 3">
    <name type="scientific">Schistosoma mansoni</name>
    <name type="common">Blood fluke</name>
    <dbReference type="NCBI Taxonomy" id="6183"/>
    <lineage>
        <taxon>Eukaryota</taxon>
        <taxon>Metazoa</taxon>
        <taxon>Spiralia</taxon>
        <taxon>Lophotrochozoa</taxon>
        <taxon>Platyhelminthes</taxon>
        <taxon>Trematoda</taxon>
        <taxon>Digenea</taxon>
        <taxon>Strigeidida</taxon>
        <taxon>Schistosomatoidea</taxon>
        <taxon>Schistosomatidae</taxon>
        <taxon>Schistosoma</taxon>
    </lineage>
</organism>
<dbReference type="CTD" id="8348983"/>
<reference evidence="2" key="1">
    <citation type="journal article" date="2012" name="PLoS Negl. Trop. Dis.">
        <title>A systematically improved high quality genome and transcriptome of the human blood fluke Schistosoma mansoni.</title>
        <authorList>
            <person name="Protasio A.V."/>
            <person name="Tsai I.J."/>
            <person name="Babbage A."/>
            <person name="Nichol S."/>
            <person name="Hunt M."/>
            <person name="Aslett M.A."/>
            <person name="De Silva N."/>
            <person name="Velarde G.S."/>
            <person name="Anderson T.J."/>
            <person name="Clark R.C."/>
            <person name="Davidson C."/>
            <person name="Dillon G.P."/>
            <person name="Holroyd N.E."/>
            <person name="LoVerde P.T."/>
            <person name="Lloyd C."/>
            <person name="McQuillan J."/>
            <person name="Oliveira G."/>
            <person name="Otto T.D."/>
            <person name="Parker-Manuel S.J."/>
            <person name="Quail M.A."/>
            <person name="Wilson R.A."/>
            <person name="Zerlotini A."/>
            <person name="Dunne D.W."/>
            <person name="Berriman M."/>
        </authorList>
    </citation>
    <scope>NUCLEOTIDE SEQUENCE [LARGE SCALE GENOMIC DNA]</scope>
    <source>
        <strain evidence="2">Puerto Rican</strain>
    </source>
</reference>
<sequence length="144" mass="16612">MIVMDVSADKSPLIQPEDTSNKPSLPSITVIKPKHPRRYKLLPKDKLRFPKNDTSNQFWRTGDYTKHMPLINVNCDDDSEEFDGALFQKVANKGLCDYLKNDRLSSHNRSNLTNTHTYDDWDLHLSTPVQRRTQICCPFSCTLS</sequence>
<accession>G4VD18</accession>